<dbReference type="AlphaFoldDB" id="A0A2R4WTZ3"/>
<dbReference type="Gene3D" id="1.20.1290.10">
    <property type="entry name" value="AhpD-like"/>
    <property type="match status" value="1"/>
</dbReference>
<dbReference type="PANTHER" id="PTHR34846">
    <property type="entry name" value="4-CARBOXYMUCONOLACTONE DECARBOXYLASE FAMILY PROTEIN (AFU_ORTHOLOGUE AFUA_6G11590)"/>
    <property type="match status" value="1"/>
</dbReference>
<feature type="signal peptide" evidence="1">
    <location>
        <begin position="1"/>
        <end position="25"/>
    </location>
</feature>
<reference evidence="2 3" key="1">
    <citation type="submission" date="2018-04" db="EMBL/GenBank/DDBJ databases">
        <title>Methylobacterium sp. PR1016A genome.</title>
        <authorList>
            <person name="Park W."/>
        </authorList>
    </citation>
    <scope>NUCLEOTIDE SEQUENCE [LARGE SCALE GENOMIC DNA]</scope>
    <source>
        <strain evidence="2 3">PR1016A</strain>
    </source>
</reference>
<dbReference type="Proteomes" id="UP000244755">
    <property type="component" value="Chromosome 1"/>
</dbReference>
<evidence type="ECO:0000256" key="1">
    <source>
        <dbReference type="SAM" id="SignalP"/>
    </source>
</evidence>
<evidence type="ECO:0000313" key="3">
    <source>
        <dbReference type="Proteomes" id="UP000244755"/>
    </source>
</evidence>
<dbReference type="InterPro" id="IPR029032">
    <property type="entry name" value="AhpD-like"/>
</dbReference>
<feature type="chain" id="PRO_5015321558" evidence="1">
    <location>
        <begin position="26"/>
        <end position="210"/>
    </location>
</feature>
<dbReference type="OrthoDB" id="9129225at2"/>
<keyword evidence="3" id="KW-1185">Reference proteome</keyword>
<protein>
    <submittedName>
        <fullName evidence="2">4-carboxy muconolactone decarboxylase</fullName>
    </submittedName>
</protein>
<keyword evidence="1" id="KW-0732">Signal</keyword>
<gene>
    <name evidence="2" type="ORF">DA075_21330</name>
</gene>
<evidence type="ECO:0000313" key="2">
    <source>
        <dbReference type="EMBL" id="AWB25010.1"/>
    </source>
</evidence>
<accession>A0A2R4WTZ3</accession>
<dbReference type="PANTHER" id="PTHR34846:SF11">
    <property type="entry name" value="4-CARBOXYMUCONOLACTONE DECARBOXYLASE FAMILY PROTEIN (AFU_ORTHOLOGUE AFUA_6G11590)"/>
    <property type="match status" value="1"/>
</dbReference>
<organism evidence="2 3">
    <name type="scientific">Methylobacterium currus</name>
    <dbReference type="NCBI Taxonomy" id="2051553"/>
    <lineage>
        <taxon>Bacteria</taxon>
        <taxon>Pseudomonadati</taxon>
        <taxon>Pseudomonadota</taxon>
        <taxon>Alphaproteobacteria</taxon>
        <taxon>Hyphomicrobiales</taxon>
        <taxon>Methylobacteriaceae</taxon>
        <taxon>Methylobacterium</taxon>
    </lineage>
</organism>
<dbReference type="EMBL" id="CP028843">
    <property type="protein sequence ID" value="AWB25010.1"/>
    <property type="molecule type" value="Genomic_DNA"/>
</dbReference>
<dbReference type="SUPFAM" id="SSF69118">
    <property type="entry name" value="AhpD-like"/>
    <property type="match status" value="1"/>
</dbReference>
<dbReference type="KEGG" id="mee:DA075_21330"/>
<sequence>MPRLLPALLVALLPGAALLPRAASAEDRLPTIPPAQYSPEQKQAAEAFEAARKVPVFGPFEPLMHSPEVMSLARSMGDYLRYKPKIGTTLSELVILVNARHWTQDYEWYVHAPIAQKVGIAPETIAAIRDGRRPTGLPDDQETAYDFTSELLQNKRVSDATFARAEKLFGKPGIVDLTAVSGYYTFLAMELNVARYALPKDGTKLPRLPE</sequence>
<name>A0A2R4WTZ3_9HYPH</name>
<proteinExistence type="predicted"/>